<evidence type="ECO:0000313" key="2">
    <source>
        <dbReference type="Proteomes" id="UP000830639"/>
    </source>
</evidence>
<organism evidence="1 2">
    <name type="scientific">Gottfriedia acidiceleris</name>
    <dbReference type="NCBI Taxonomy" id="371036"/>
    <lineage>
        <taxon>Bacteria</taxon>
        <taxon>Bacillati</taxon>
        <taxon>Bacillota</taxon>
        <taxon>Bacilli</taxon>
        <taxon>Bacillales</taxon>
        <taxon>Bacillaceae</taxon>
        <taxon>Gottfriedia</taxon>
    </lineage>
</organism>
<dbReference type="RefSeq" id="WP_248265973.1">
    <property type="nucleotide sequence ID" value="NZ_CP096034.1"/>
</dbReference>
<reference evidence="1 2" key="1">
    <citation type="submission" date="2022-04" db="EMBL/GenBank/DDBJ databases">
        <title>Mechanism of arsenic methylation and mitigation arsenic toxicity by Bacillus sp. LH14 from an Arsenic-Contaminated Paddy Soil.</title>
        <authorList>
            <person name="Wang D."/>
        </authorList>
    </citation>
    <scope>NUCLEOTIDE SEQUENCE [LARGE SCALE GENOMIC DNA]</scope>
    <source>
        <strain evidence="1 2">LH14</strain>
    </source>
</reference>
<dbReference type="Proteomes" id="UP000830639">
    <property type="component" value="Chromosome"/>
</dbReference>
<gene>
    <name evidence="1" type="ORF">MY490_12240</name>
</gene>
<sequence length="202" mass="24007">MLRKLLIEHKIHFKIKPHLVFVNSEFFLYNAPMNLPITFPSQLNRFINELNMQHFNLNVNHFKLTKEFLSLHKTESKYSQYPMYHYDQLVKGIICVNCNAYITEVKKGKLICQACDYVEDLPNRILRSIEELKLLFPDRKITTNAVYDWCGIYKSKKGICKVLRKNFNMNGHGKIFHLFSFLVPHEHLMRNRISPFSFFTSS</sequence>
<proteinExistence type="predicted"/>
<dbReference type="EMBL" id="CP096034">
    <property type="protein sequence ID" value="UPM52609.1"/>
    <property type="molecule type" value="Genomic_DNA"/>
</dbReference>
<name>A0ABY4JFJ8_9BACI</name>
<evidence type="ECO:0000313" key="1">
    <source>
        <dbReference type="EMBL" id="UPM52609.1"/>
    </source>
</evidence>
<keyword evidence="2" id="KW-1185">Reference proteome</keyword>
<protein>
    <submittedName>
        <fullName evidence="1">Uncharacterized protein</fullName>
    </submittedName>
</protein>
<accession>A0ABY4JFJ8</accession>